<protein>
    <submittedName>
        <fullName evidence="1">Uncharacterized protein</fullName>
    </submittedName>
</protein>
<gene>
    <name evidence="1" type="ORF">M8C21_002821</name>
</gene>
<dbReference type="Gene3D" id="3.80.10.10">
    <property type="entry name" value="Ribonuclease Inhibitor"/>
    <property type="match status" value="1"/>
</dbReference>
<feature type="non-terminal residue" evidence="1">
    <location>
        <position position="1"/>
    </location>
</feature>
<evidence type="ECO:0000313" key="2">
    <source>
        <dbReference type="Proteomes" id="UP001206925"/>
    </source>
</evidence>
<sequence length="231" mass="26364">MLKELYLDGNPIDSMPDCVRSLSRLERLSFNGCGNLKTVMCARIQLKHLGIYTCQSLEKVTFNPVISGVPLPVHGQKSKTYALTEIQHIFKIQALSEIDEEVLCSLGWINIAYLNHCQFSKIDWWGVYILERMILPAQMVYEHGIFSTYLQGKEVPEWFTQRSSGSSFTLQSPPENGKIKGINFCIVRTISSMKEAGPWRIKIRNLTKNSSWTYTPMMRMVPEEDAFEDGG</sequence>
<dbReference type="Proteomes" id="UP001206925">
    <property type="component" value="Unassembled WGS sequence"/>
</dbReference>
<dbReference type="SUPFAM" id="SSF52058">
    <property type="entry name" value="L domain-like"/>
    <property type="match status" value="1"/>
</dbReference>
<dbReference type="InterPro" id="IPR032675">
    <property type="entry name" value="LRR_dom_sf"/>
</dbReference>
<comment type="caution">
    <text evidence="1">The sequence shown here is derived from an EMBL/GenBank/DDBJ whole genome shotgun (WGS) entry which is preliminary data.</text>
</comment>
<organism evidence="1 2">
    <name type="scientific">Ambrosia artemisiifolia</name>
    <name type="common">Common ragweed</name>
    <dbReference type="NCBI Taxonomy" id="4212"/>
    <lineage>
        <taxon>Eukaryota</taxon>
        <taxon>Viridiplantae</taxon>
        <taxon>Streptophyta</taxon>
        <taxon>Embryophyta</taxon>
        <taxon>Tracheophyta</taxon>
        <taxon>Spermatophyta</taxon>
        <taxon>Magnoliopsida</taxon>
        <taxon>eudicotyledons</taxon>
        <taxon>Gunneridae</taxon>
        <taxon>Pentapetalae</taxon>
        <taxon>asterids</taxon>
        <taxon>campanulids</taxon>
        <taxon>Asterales</taxon>
        <taxon>Asteraceae</taxon>
        <taxon>Asteroideae</taxon>
        <taxon>Heliantheae alliance</taxon>
        <taxon>Heliantheae</taxon>
        <taxon>Ambrosia</taxon>
    </lineage>
</organism>
<dbReference type="EMBL" id="JAMZMK010011282">
    <property type="protein sequence ID" value="KAI7727976.1"/>
    <property type="molecule type" value="Genomic_DNA"/>
</dbReference>
<keyword evidence="2" id="KW-1185">Reference proteome</keyword>
<reference evidence="1" key="1">
    <citation type="submission" date="2022-06" db="EMBL/GenBank/DDBJ databases">
        <title>Uncovering the hologenomic basis of an extraordinary plant invasion.</title>
        <authorList>
            <person name="Bieker V.C."/>
            <person name="Martin M.D."/>
            <person name="Gilbert T."/>
            <person name="Hodgins K."/>
            <person name="Battlay P."/>
            <person name="Petersen B."/>
            <person name="Wilson J."/>
        </authorList>
    </citation>
    <scope>NUCLEOTIDE SEQUENCE</scope>
    <source>
        <strain evidence="1">AA19_3_7</strain>
        <tissue evidence="1">Leaf</tissue>
    </source>
</reference>
<evidence type="ECO:0000313" key="1">
    <source>
        <dbReference type="EMBL" id="KAI7727976.1"/>
    </source>
</evidence>
<proteinExistence type="predicted"/>
<dbReference type="AlphaFoldDB" id="A0AAD5G573"/>
<accession>A0AAD5G573</accession>
<name>A0AAD5G573_AMBAR</name>